<evidence type="ECO:0000256" key="4">
    <source>
        <dbReference type="PROSITE-ProRule" id="PRU00335"/>
    </source>
</evidence>
<reference evidence="6" key="2">
    <citation type="submission" date="2020-09" db="EMBL/GenBank/DDBJ databases">
        <authorList>
            <person name="Sun Q."/>
            <person name="Zhou Y."/>
        </authorList>
    </citation>
    <scope>NUCLEOTIDE SEQUENCE</scope>
    <source>
        <strain evidence="6">CGMCC 4.7306</strain>
    </source>
</reference>
<keyword evidence="3" id="KW-0804">Transcription</keyword>
<feature type="DNA-binding region" description="H-T-H motif" evidence="4">
    <location>
        <begin position="32"/>
        <end position="51"/>
    </location>
</feature>
<dbReference type="RefSeq" id="WP_268239230.1">
    <property type="nucleotide sequence ID" value="NZ_BMMZ01000008.1"/>
</dbReference>
<name>A0A917W5T4_9ACTN</name>
<dbReference type="AlphaFoldDB" id="A0A917W5T4"/>
<evidence type="ECO:0000256" key="3">
    <source>
        <dbReference type="ARBA" id="ARBA00023163"/>
    </source>
</evidence>
<dbReference type="SUPFAM" id="SSF46689">
    <property type="entry name" value="Homeodomain-like"/>
    <property type="match status" value="1"/>
</dbReference>
<dbReference type="PRINTS" id="PR00455">
    <property type="entry name" value="HTHTETR"/>
</dbReference>
<dbReference type="PANTHER" id="PTHR30055:SF234">
    <property type="entry name" value="HTH-TYPE TRANSCRIPTIONAL REGULATOR BETI"/>
    <property type="match status" value="1"/>
</dbReference>
<dbReference type="Gene3D" id="1.10.357.10">
    <property type="entry name" value="Tetracycline Repressor, domain 2"/>
    <property type="match status" value="1"/>
</dbReference>
<dbReference type="PROSITE" id="PS50977">
    <property type="entry name" value="HTH_TETR_2"/>
    <property type="match status" value="1"/>
</dbReference>
<protein>
    <recommendedName>
        <fullName evidence="5">HTH tetR-type domain-containing protein</fullName>
    </recommendedName>
</protein>
<dbReference type="EMBL" id="BMMZ01000008">
    <property type="protein sequence ID" value="GGL72057.1"/>
    <property type="molecule type" value="Genomic_DNA"/>
</dbReference>
<dbReference type="Pfam" id="PF00440">
    <property type="entry name" value="TetR_N"/>
    <property type="match status" value="1"/>
</dbReference>
<accession>A0A917W5T4</accession>
<keyword evidence="1" id="KW-0805">Transcription regulation</keyword>
<comment type="caution">
    <text evidence="6">The sequence shown here is derived from an EMBL/GenBank/DDBJ whole genome shotgun (WGS) entry which is preliminary data.</text>
</comment>
<sequence>MARAAALPPEERRAQILDAVAPVIKAHGRQASTRQLAEAAGVAEGTLFRVFASKEELIGALVERYLGAGLTLERIDVIDPTLPLAERLTEIVRILISRSAETFEILHAIGPPKEPSTEERLAFRDHMLEQAKRIDRAVTALIEPDAGLLVVSPAQLAELVGGMVFAISNPMLRHFRAEEPARISEEPESIVDLLLHGSLINSTRSTPGFDHLEAEASQLSTRISDTELAPAN</sequence>
<feature type="domain" description="HTH tetR-type" evidence="5">
    <location>
        <begin position="10"/>
        <end position="69"/>
    </location>
</feature>
<keyword evidence="2 4" id="KW-0238">DNA-binding</keyword>
<evidence type="ECO:0000256" key="2">
    <source>
        <dbReference type="ARBA" id="ARBA00023125"/>
    </source>
</evidence>
<keyword evidence="7" id="KW-1185">Reference proteome</keyword>
<evidence type="ECO:0000259" key="5">
    <source>
        <dbReference type="PROSITE" id="PS50977"/>
    </source>
</evidence>
<dbReference type="InterPro" id="IPR050109">
    <property type="entry name" value="HTH-type_TetR-like_transc_reg"/>
</dbReference>
<dbReference type="Proteomes" id="UP000613840">
    <property type="component" value="Unassembled WGS sequence"/>
</dbReference>
<evidence type="ECO:0000313" key="6">
    <source>
        <dbReference type="EMBL" id="GGL72057.1"/>
    </source>
</evidence>
<reference evidence="6" key="1">
    <citation type="journal article" date="2014" name="Int. J. Syst. Evol. Microbiol.">
        <title>Complete genome sequence of Corynebacterium casei LMG S-19264T (=DSM 44701T), isolated from a smear-ripened cheese.</title>
        <authorList>
            <consortium name="US DOE Joint Genome Institute (JGI-PGF)"/>
            <person name="Walter F."/>
            <person name="Albersmeier A."/>
            <person name="Kalinowski J."/>
            <person name="Ruckert C."/>
        </authorList>
    </citation>
    <scope>NUCLEOTIDE SEQUENCE</scope>
    <source>
        <strain evidence="6">CGMCC 4.7306</strain>
    </source>
</reference>
<organism evidence="6 7">
    <name type="scientific">Microlunatus endophyticus</name>
    <dbReference type="NCBI Taxonomy" id="1716077"/>
    <lineage>
        <taxon>Bacteria</taxon>
        <taxon>Bacillati</taxon>
        <taxon>Actinomycetota</taxon>
        <taxon>Actinomycetes</taxon>
        <taxon>Propionibacteriales</taxon>
        <taxon>Propionibacteriaceae</taxon>
        <taxon>Microlunatus</taxon>
    </lineage>
</organism>
<proteinExistence type="predicted"/>
<evidence type="ECO:0000256" key="1">
    <source>
        <dbReference type="ARBA" id="ARBA00023015"/>
    </source>
</evidence>
<dbReference type="InterPro" id="IPR001647">
    <property type="entry name" value="HTH_TetR"/>
</dbReference>
<dbReference type="PANTHER" id="PTHR30055">
    <property type="entry name" value="HTH-TYPE TRANSCRIPTIONAL REGULATOR RUTR"/>
    <property type="match status" value="1"/>
</dbReference>
<dbReference type="InterPro" id="IPR009057">
    <property type="entry name" value="Homeodomain-like_sf"/>
</dbReference>
<gene>
    <name evidence="6" type="ORF">GCM10011575_33030</name>
</gene>
<dbReference type="GO" id="GO:0003700">
    <property type="term" value="F:DNA-binding transcription factor activity"/>
    <property type="evidence" value="ECO:0007669"/>
    <property type="project" value="TreeGrafter"/>
</dbReference>
<dbReference type="GO" id="GO:0000976">
    <property type="term" value="F:transcription cis-regulatory region binding"/>
    <property type="evidence" value="ECO:0007669"/>
    <property type="project" value="TreeGrafter"/>
</dbReference>
<evidence type="ECO:0000313" key="7">
    <source>
        <dbReference type="Proteomes" id="UP000613840"/>
    </source>
</evidence>